<feature type="domain" description="BTB" evidence="2">
    <location>
        <begin position="200"/>
        <end position="272"/>
    </location>
</feature>
<feature type="non-terminal residue" evidence="3">
    <location>
        <position position="1"/>
    </location>
</feature>
<organism evidence="3 5">
    <name type="scientific">Didymodactylos carnosus</name>
    <dbReference type="NCBI Taxonomy" id="1234261"/>
    <lineage>
        <taxon>Eukaryota</taxon>
        <taxon>Metazoa</taxon>
        <taxon>Spiralia</taxon>
        <taxon>Gnathifera</taxon>
        <taxon>Rotifera</taxon>
        <taxon>Eurotatoria</taxon>
        <taxon>Bdelloidea</taxon>
        <taxon>Philodinida</taxon>
        <taxon>Philodinidae</taxon>
        <taxon>Didymodactylos</taxon>
    </lineage>
</organism>
<evidence type="ECO:0000313" key="3">
    <source>
        <dbReference type="EMBL" id="CAF0839696.1"/>
    </source>
</evidence>
<dbReference type="AlphaFoldDB" id="A0A813VML6"/>
<dbReference type="Proteomes" id="UP000663829">
    <property type="component" value="Unassembled WGS sequence"/>
</dbReference>
<gene>
    <name evidence="3" type="ORF">GPM918_LOCUS5497</name>
    <name evidence="4" type="ORF">SRO942_LOCUS5497</name>
</gene>
<feature type="compositionally biased region" description="Polar residues" evidence="1">
    <location>
        <begin position="501"/>
        <end position="536"/>
    </location>
</feature>
<dbReference type="Pfam" id="PF00651">
    <property type="entry name" value="BTB"/>
    <property type="match status" value="1"/>
</dbReference>
<evidence type="ECO:0000259" key="2">
    <source>
        <dbReference type="PROSITE" id="PS50097"/>
    </source>
</evidence>
<dbReference type="OrthoDB" id="6359816at2759"/>
<feature type="compositionally biased region" description="Basic and acidic residues" evidence="1">
    <location>
        <begin position="487"/>
        <end position="500"/>
    </location>
</feature>
<keyword evidence="5" id="KW-1185">Reference proteome</keyword>
<dbReference type="Gene3D" id="3.30.710.10">
    <property type="entry name" value="Potassium Channel Kv1.1, Chain A"/>
    <property type="match status" value="1"/>
</dbReference>
<feature type="compositionally biased region" description="Basic and acidic residues" evidence="1">
    <location>
        <begin position="438"/>
        <end position="455"/>
    </location>
</feature>
<comment type="caution">
    <text evidence="3">The sequence shown here is derived from an EMBL/GenBank/DDBJ whole genome shotgun (WGS) entry which is preliminary data.</text>
</comment>
<dbReference type="PROSITE" id="PS50097">
    <property type="entry name" value="BTB"/>
    <property type="match status" value="1"/>
</dbReference>
<dbReference type="PANTHER" id="PTHR24413">
    <property type="entry name" value="SPECKLE-TYPE POZ PROTEIN"/>
    <property type="match status" value="1"/>
</dbReference>
<dbReference type="InterPro" id="IPR000210">
    <property type="entry name" value="BTB/POZ_dom"/>
</dbReference>
<feature type="compositionally biased region" description="Polar residues" evidence="1">
    <location>
        <begin position="416"/>
        <end position="435"/>
    </location>
</feature>
<evidence type="ECO:0000256" key="1">
    <source>
        <dbReference type="SAM" id="MobiDB-lite"/>
    </source>
</evidence>
<dbReference type="CDD" id="cd18186">
    <property type="entry name" value="BTB_POZ_ZBTB_KLHL-like"/>
    <property type="match status" value="1"/>
</dbReference>
<dbReference type="InterPro" id="IPR011333">
    <property type="entry name" value="SKP1/BTB/POZ_sf"/>
</dbReference>
<dbReference type="EMBL" id="CAJOBC010000797">
    <property type="protein sequence ID" value="CAF3627022.1"/>
    <property type="molecule type" value="Genomic_DNA"/>
</dbReference>
<name>A0A813VML6_9BILA</name>
<dbReference type="Proteomes" id="UP000681722">
    <property type="component" value="Unassembled WGS sequence"/>
</dbReference>
<reference evidence="3" key="1">
    <citation type="submission" date="2021-02" db="EMBL/GenBank/DDBJ databases">
        <authorList>
            <person name="Nowell W R."/>
        </authorList>
    </citation>
    <scope>NUCLEOTIDE SEQUENCE</scope>
</reference>
<dbReference type="SMART" id="SM00225">
    <property type="entry name" value="BTB"/>
    <property type="match status" value="1"/>
</dbReference>
<evidence type="ECO:0000313" key="5">
    <source>
        <dbReference type="Proteomes" id="UP000663829"/>
    </source>
</evidence>
<dbReference type="EMBL" id="CAJNOQ010000797">
    <property type="protein sequence ID" value="CAF0839696.1"/>
    <property type="molecule type" value="Genomic_DNA"/>
</dbReference>
<protein>
    <recommendedName>
        <fullName evidence="2">BTB domain-containing protein</fullName>
    </recommendedName>
</protein>
<sequence>CYGNLLFESLHCDRCHSLIPFQLSDELLIQQQNGNDINNTIANINNKKLSTSSTLFSYNHQQHNAQQSTGRIRFRAMCPFCNSLSFTMRTFCKRERLYYHLRIQNMGQNDQRLLPSDPAALNSGIMIDQYGIKRDQNGGFDDTLSLQTKFNHSQTNINSNSSAYVNPATSTTQIDAERNSYVLNELENDLFTTLKNGLFFDTIIVCQDNIRLQVHRCILGGRSGWFRNLISDYHESNTNDDYVLQINIDDISSEIMSEILNYIYTNRCRIDLKNAQDLLLASKRFELDKLKKQISEFLSYRLTVDNAVDLLICAHESNTLELKQACIRLINRYAEKIKRTDKWNQLKTQYVDLVPELYENRVDPSLVTTFPDVFNKQTGGESFSSLNEVYEYPPKPIQQQQLKALTPLPRTPLGRINNSGPYPTQRNESSLSSLTVMDDLRPAKNWKNADNDNTGKRNKINNNPPKRRSSIRTVFPPVIMTQNTEIDQLRRPVNVHEKSKSLPQTDNRMYSPTRQQLSSPQTSYRAATPAPQSARKTIQLEILRQSPTERKKVARVVKLDNSD</sequence>
<proteinExistence type="predicted"/>
<dbReference type="Gene3D" id="1.25.40.420">
    <property type="match status" value="1"/>
</dbReference>
<feature type="region of interest" description="Disordered" evidence="1">
    <location>
        <begin position="410"/>
        <end position="563"/>
    </location>
</feature>
<feature type="compositionally biased region" description="Basic and acidic residues" evidence="1">
    <location>
        <begin position="547"/>
        <end position="563"/>
    </location>
</feature>
<accession>A0A813VML6</accession>
<dbReference type="SUPFAM" id="SSF54695">
    <property type="entry name" value="POZ domain"/>
    <property type="match status" value="1"/>
</dbReference>
<evidence type="ECO:0000313" key="4">
    <source>
        <dbReference type="EMBL" id="CAF3627022.1"/>
    </source>
</evidence>